<dbReference type="InterPro" id="IPR011008">
    <property type="entry name" value="Dimeric_a/b-barrel"/>
</dbReference>
<dbReference type="PANTHER" id="PTHR39169:SF1">
    <property type="entry name" value="MONOOXYGENASE YDHR-RELATED"/>
    <property type="match status" value="1"/>
</dbReference>
<comment type="caution">
    <text evidence="1">The sequence shown here is derived from an EMBL/GenBank/DDBJ whole genome shotgun (WGS) entry which is preliminary data.</text>
</comment>
<reference evidence="1 2" key="1">
    <citation type="submission" date="2020-04" db="EMBL/GenBank/DDBJ databases">
        <title>Rhizobium sp. S-51 isolated from soil.</title>
        <authorList>
            <person name="Dahal R.H."/>
        </authorList>
    </citation>
    <scope>NUCLEOTIDE SEQUENCE [LARGE SCALE GENOMIC DNA]</scope>
    <source>
        <strain evidence="1 2">S-51</strain>
    </source>
</reference>
<dbReference type="Pfam" id="PF08803">
    <property type="entry name" value="ydhR"/>
    <property type="match status" value="1"/>
</dbReference>
<evidence type="ECO:0000313" key="2">
    <source>
        <dbReference type="Proteomes" id="UP000541470"/>
    </source>
</evidence>
<dbReference type="PANTHER" id="PTHR39169">
    <property type="match status" value="1"/>
</dbReference>
<keyword evidence="2" id="KW-1185">Reference proteome</keyword>
<sequence>MTTLLQFDFPFDGPFGEEMTTALQDLARDIAAEDGLIWKIWTENEPERRAGGIYLFSEASSAARYQAKHQARLESFGVTGIVARSFSVNGPLSAITRAPL</sequence>
<protein>
    <submittedName>
        <fullName evidence="1">Monooxygenase</fullName>
    </submittedName>
</protein>
<keyword evidence="1" id="KW-0560">Oxidoreductase</keyword>
<dbReference type="Proteomes" id="UP000541470">
    <property type="component" value="Unassembled WGS sequence"/>
</dbReference>
<proteinExistence type="predicted"/>
<evidence type="ECO:0000313" key="1">
    <source>
        <dbReference type="EMBL" id="NML74564.1"/>
    </source>
</evidence>
<dbReference type="EMBL" id="JABBGK010000002">
    <property type="protein sequence ID" value="NML74564.1"/>
    <property type="molecule type" value="Genomic_DNA"/>
</dbReference>
<gene>
    <name evidence="1" type="ORF">HHL25_10560</name>
</gene>
<organism evidence="1 2">
    <name type="scientific">Rhizobium terricola</name>
    <dbReference type="NCBI Taxonomy" id="2728849"/>
    <lineage>
        <taxon>Bacteria</taxon>
        <taxon>Pseudomonadati</taxon>
        <taxon>Pseudomonadota</taxon>
        <taxon>Alphaproteobacteria</taxon>
        <taxon>Hyphomicrobiales</taxon>
        <taxon>Rhizobiaceae</taxon>
        <taxon>Rhizobium/Agrobacterium group</taxon>
        <taxon>Rhizobium</taxon>
    </lineage>
</organism>
<dbReference type="SUPFAM" id="SSF54909">
    <property type="entry name" value="Dimeric alpha+beta barrel"/>
    <property type="match status" value="1"/>
</dbReference>
<dbReference type="NCBIfam" id="NF008333">
    <property type="entry name" value="PRK11118.1"/>
    <property type="match status" value="1"/>
</dbReference>
<keyword evidence="1" id="KW-0503">Monooxygenase</keyword>
<dbReference type="RefSeq" id="WP_169590093.1">
    <property type="nucleotide sequence ID" value="NZ_JABBGK010000002.1"/>
</dbReference>
<accession>A0A7Y0FWE0</accession>
<dbReference type="AlphaFoldDB" id="A0A7Y0FWE0"/>
<dbReference type="GO" id="GO:0004497">
    <property type="term" value="F:monooxygenase activity"/>
    <property type="evidence" value="ECO:0007669"/>
    <property type="project" value="UniProtKB-KW"/>
</dbReference>
<dbReference type="InterPro" id="IPR014910">
    <property type="entry name" value="YdhR"/>
</dbReference>
<dbReference type="Gene3D" id="3.30.70.100">
    <property type="match status" value="1"/>
</dbReference>
<name>A0A7Y0FWE0_9HYPH</name>